<dbReference type="Pfam" id="PF00834">
    <property type="entry name" value="Ribul_P_3_epim"/>
    <property type="match status" value="1"/>
</dbReference>
<feature type="binding site" evidence="10">
    <location>
        <begin position="196"/>
        <end position="197"/>
    </location>
    <ligand>
        <name>substrate</name>
    </ligand>
</feature>
<keyword evidence="8 10" id="KW-0479">Metal-binding</keyword>
<dbReference type="GO" id="GO:0004750">
    <property type="term" value="F:D-ribulose-phosphate 3-epimerase activity"/>
    <property type="evidence" value="ECO:0007669"/>
    <property type="project" value="UniProtKB-EC"/>
</dbReference>
<comment type="cofactor">
    <cofactor evidence="2">
        <name>Mn(2+)</name>
        <dbReference type="ChEBI" id="CHEBI:29035"/>
    </cofactor>
</comment>
<evidence type="ECO:0000256" key="4">
    <source>
        <dbReference type="ARBA" id="ARBA00001947"/>
    </source>
</evidence>
<comment type="cofactor">
    <cofactor evidence="5">
        <name>Fe(2+)</name>
        <dbReference type="ChEBI" id="CHEBI:29033"/>
    </cofactor>
</comment>
<dbReference type="RefSeq" id="WP_317122571.1">
    <property type="nucleotide sequence ID" value="NZ_JAWJBA010000004.1"/>
</dbReference>
<dbReference type="HAMAP" id="MF_02227">
    <property type="entry name" value="RPE"/>
    <property type="match status" value="1"/>
</dbReference>
<sequence>MIKIAPSILSANFATLGADIKEVEEGGADYIHVDVMDGHFVPNITIGPLVVDAIRPITTLPLDVHLMIENPDQYIPAFAKAGADIITVHVEACPHLHRTIHLIKEQGVKAGVVLNPHTPFDAIKPIVQDLDMILFMTVNPGFGGQSFIHSVLPKIEEASSYVKQHGFDIEIEVDGGVNPETAELCIDAGANVLVAGSAIYNKEDRAKAIAEIRGL</sequence>
<proteinExistence type="inferred from homology"/>
<dbReference type="PANTHER" id="PTHR11749">
    <property type="entry name" value="RIBULOSE-5-PHOSPHATE-3-EPIMERASE"/>
    <property type="match status" value="1"/>
</dbReference>
<feature type="binding site" evidence="10">
    <location>
        <position position="174"/>
    </location>
    <ligand>
        <name>a divalent metal cation</name>
        <dbReference type="ChEBI" id="CHEBI:60240"/>
    </ligand>
</feature>
<feature type="binding site" evidence="10">
    <location>
        <position position="34"/>
    </location>
    <ligand>
        <name>a divalent metal cation</name>
        <dbReference type="ChEBI" id="CHEBI:60240"/>
    </ligand>
</feature>
<dbReference type="EMBL" id="JAWJBA010000004">
    <property type="protein sequence ID" value="MDV2685382.1"/>
    <property type="molecule type" value="Genomic_DNA"/>
</dbReference>
<dbReference type="EC" id="5.1.3.1" evidence="7 10"/>
<comment type="cofactor">
    <cofactor evidence="3">
        <name>Co(2+)</name>
        <dbReference type="ChEBI" id="CHEBI:48828"/>
    </cofactor>
</comment>
<protein>
    <recommendedName>
        <fullName evidence="7 10">Ribulose-phosphate 3-epimerase</fullName>
        <ecNumber evidence="7 10">5.1.3.1</ecNumber>
    </recommendedName>
</protein>
<accession>A0ABU3XCP5</accession>
<keyword evidence="10 11" id="KW-0119">Carbohydrate metabolism</keyword>
<evidence type="ECO:0000256" key="2">
    <source>
        <dbReference type="ARBA" id="ARBA00001936"/>
    </source>
</evidence>
<feature type="binding site" evidence="10">
    <location>
        <begin position="141"/>
        <end position="144"/>
    </location>
    <ligand>
        <name>substrate</name>
    </ligand>
</feature>
<evidence type="ECO:0000313" key="13">
    <source>
        <dbReference type="Proteomes" id="UP001287282"/>
    </source>
</evidence>
<gene>
    <name evidence="10 12" type="primary">rpe</name>
    <name evidence="12" type="ORF">RYX56_13540</name>
</gene>
<comment type="function">
    <text evidence="10">Catalyzes the reversible epimerization of D-ribulose 5-phosphate to D-xylulose 5-phosphate.</text>
</comment>
<dbReference type="NCBIfam" id="TIGR01163">
    <property type="entry name" value="rpe"/>
    <property type="match status" value="1"/>
</dbReference>
<comment type="pathway">
    <text evidence="10">Carbohydrate degradation.</text>
</comment>
<feature type="binding site" evidence="10">
    <location>
        <position position="7"/>
    </location>
    <ligand>
        <name>substrate</name>
    </ligand>
</feature>
<feature type="active site" description="Proton acceptor" evidence="10">
    <location>
        <position position="34"/>
    </location>
</feature>
<comment type="catalytic activity">
    <reaction evidence="1 10 11">
        <text>D-ribulose 5-phosphate = D-xylulose 5-phosphate</text>
        <dbReference type="Rhea" id="RHEA:13677"/>
        <dbReference type="ChEBI" id="CHEBI:57737"/>
        <dbReference type="ChEBI" id="CHEBI:58121"/>
        <dbReference type="EC" id="5.1.3.1"/>
    </reaction>
</comment>
<reference evidence="12 13" key="1">
    <citation type="submission" date="2023-10" db="EMBL/GenBank/DDBJ databases">
        <title>Screening of Alkalihalobacillus lindianensis BZ-TG-R113 and Its Alleviation of Salt Stress on Rapeseed Growth.</title>
        <authorList>
            <person name="Zhao B."/>
            <person name="Guo T."/>
        </authorList>
    </citation>
    <scope>NUCLEOTIDE SEQUENCE [LARGE SCALE GENOMIC DNA]</scope>
    <source>
        <strain evidence="12 13">BZ-TG-R113</strain>
    </source>
</reference>
<organism evidence="12 13">
    <name type="scientific">Alkalihalophilus lindianensis</name>
    <dbReference type="NCBI Taxonomy" id="1630542"/>
    <lineage>
        <taxon>Bacteria</taxon>
        <taxon>Bacillati</taxon>
        <taxon>Bacillota</taxon>
        <taxon>Bacilli</taxon>
        <taxon>Bacillales</taxon>
        <taxon>Bacillaceae</taxon>
        <taxon>Alkalihalophilus</taxon>
    </lineage>
</organism>
<evidence type="ECO:0000256" key="11">
    <source>
        <dbReference type="PIRNR" id="PIRNR001461"/>
    </source>
</evidence>
<feature type="binding site" evidence="10">
    <location>
        <position position="65"/>
    </location>
    <ligand>
        <name>substrate</name>
    </ligand>
</feature>
<dbReference type="Gene3D" id="3.20.20.70">
    <property type="entry name" value="Aldolase class I"/>
    <property type="match status" value="1"/>
</dbReference>
<dbReference type="InterPro" id="IPR000056">
    <property type="entry name" value="Ribul_P_3_epim-like"/>
</dbReference>
<evidence type="ECO:0000256" key="6">
    <source>
        <dbReference type="ARBA" id="ARBA00009541"/>
    </source>
</evidence>
<evidence type="ECO:0000256" key="3">
    <source>
        <dbReference type="ARBA" id="ARBA00001941"/>
    </source>
</evidence>
<dbReference type="SUPFAM" id="SSF51366">
    <property type="entry name" value="Ribulose-phoshate binding barrel"/>
    <property type="match status" value="1"/>
</dbReference>
<evidence type="ECO:0000256" key="8">
    <source>
        <dbReference type="ARBA" id="ARBA00022723"/>
    </source>
</evidence>
<dbReference type="CDD" id="cd00429">
    <property type="entry name" value="RPE"/>
    <property type="match status" value="1"/>
</dbReference>
<evidence type="ECO:0000256" key="10">
    <source>
        <dbReference type="HAMAP-Rule" id="MF_02227"/>
    </source>
</evidence>
<evidence type="ECO:0000256" key="9">
    <source>
        <dbReference type="ARBA" id="ARBA00023235"/>
    </source>
</evidence>
<dbReference type="PIRSF" id="PIRSF001461">
    <property type="entry name" value="RPE"/>
    <property type="match status" value="1"/>
</dbReference>
<evidence type="ECO:0000256" key="5">
    <source>
        <dbReference type="ARBA" id="ARBA00001954"/>
    </source>
</evidence>
<feature type="binding site" evidence="10">
    <location>
        <position position="65"/>
    </location>
    <ligand>
        <name>a divalent metal cation</name>
        <dbReference type="ChEBI" id="CHEBI:60240"/>
    </ligand>
</feature>
<dbReference type="Proteomes" id="UP001287282">
    <property type="component" value="Unassembled WGS sequence"/>
</dbReference>
<comment type="caution">
    <text evidence="12">The sequence shown here is derived from an EMBL/GenBank/DDBJ whole genome shotgun (WGS) entry which is preliminary data.</text>
</comment>
<evidence type="ECO:0000256" key="1">
    <source>
        <dbReference type="ARBA" id="ARBA00001782"/>
    </source>
</evidence>
<evidence type="ECO:0000313" key="12">
    <source>
        <dbReference type="EMBL" id="MDV2685382.1"/>
    </source>
</evidence>
<feature type="active site" description="Proton donor" evidence="10">
    <location>
        <position position="174"/>
    </location>
</feature>
<dbReference type="PROSITE" id="PS01085">
    <property type="entry name" value="RIBUL_P_3_EPIMER_1"/>
    <property type="match status" value="1"/>
</dbReference>
<dbReference type="NCBIfam" id="NF004076">
    <property type="entry name" value="PRK05581.1-4"/>
    <property type="match status" value="1"/>
</dbReference>
<dbReference type="InterPro" id="IPR011060">
    <property type="entry name" value="RibuloseP-bd_barrel"/>
</dbReference>
<keyword evidence="9 10" id="KW-0413">Isomerase</keyword>
<comment type="cofactor">
    <cofactor evidence="4">
        <name>Zn(2+)</name>
        <dbReference type="ChEBI" id="CHEBI:29105"/>
    </cofactor>
</comment>
<name>A0ABU3XCP5_9BACI</name>
<dbReference type="InterPro" id="IPR013785">
    <property type="entry name" value="Aldolase_TIM"/>
</dbReference>
<dbReference type="InterPro" id="IPR026019">
    <property type="entry name" value="Ribul_P_3_epim"/>
</dbReference>
<feature type="binding site" evidence="10">
    <location>
        <position position="32"/>
    </location>
    <ligand>
        <name>a divalent metal cation</name>
        <dbReference type="ChEBI" id="CHEBI:60240"/>
    </ligand>
</feature>
<comment type="cofactor">
    <cofactor evidence="10">
        <name>a divalent metal cation</name>
        <dbReference type="ChEBI" id="CHEBI:60240"/>
    </cofactor>
    <text evidence="10">Binds 1 divalent metal cation per subunit.</text>
</comment>
<keyword evidence="13" id="KW-1185">Reference proteome</keyword>
<comment type="similarity">
    <text evidence="6 10 11">Belongs to the ribulose-phosphate 3-epimerase family.</text>
</comment>
<evidence type="ECO:0000256" key="7">
    <source>
        <dbReference type="ARBA" id="ARBA00013188"/>
    </source>
</evidence>
<feature type="binding site" evidence="10">
    <location>
        <begin position="174"/>
        <end position="176"/>
    </location>
    <ligand>
        <name>substrate</name>
    </ligand>
</feature>